<dbReference type="RefSeq" id="WP_219158646.1">
    <property type="nucleotide sequence ID" value="NZ_JAHWGL010000031.1"/>
</dbReference>
<dbReference type="CDD" id="cd01832">
    <property type="entry name" value="SGNH_hydrolase_like_1"/>
    <property type="match status" value="1"/>
</dbReference>
<sequence>MRFLALLFALLPFWACTHTEVPPTPMVTPPVSAATISFLSLGDSYTIGEGVSEQARWSVQLAQQLRQRGTEVAPPALIARTGWTTQDLQRAIVASGNQRTYELVSLLIGVNDQYQGQSAADYRPRLRQLLQTATRFAGGRSGRVVVLSIPDWGQTPYAQGRNRTQIGEEIDQFNEVARQECQQAGVAFVDITSLTRSASGDASQFAPDGLHYSGQQMATWAEAALPVVQKVVAVSAK</sequence>
<dbReference type="Proteomes" id="UP000826188">
    <property type="component" value="Unassembled WGS sequence"/>
</dbReference>
<organism evidence="3 4">
    <name type="scientific">Hymenobacter profundi</name>
    <dbReference type="NCBI Taxonomy" id="1982110"/>
    <lineage>
        <taxon>Bacteria</taxon>
        <taxon>Pseudomonadati</taxon>
        <taxon>Bacteroidota</taxon>
        <taxon>Cytophagia</taxon>
        <taxon>Cytophagales</taxon>
        <taxon>Hymenobacteraceae</taxon>
        <taxon>Hymenobacter</taxon>
    </lineage>
</organism>
<proteinExistence type="predicted"/>
<dbReference type="InterPro" id="IPR051532">
    <property type="entry name" value="Ester_Hydrolysis_Enzymes"/>
</dbReference>
<dbReference type="PANTHER" id="PTHR30383">
    <property type="entry name" value="THIOESTERASE 1/PROTEASE 1/LYSOPHOSPHOLIPASE L1"/>
    <property type="match status" value="1"/>
</dbReference>
<gene>
    <name evidence="3" type="ORF">KYK14_09575</name>
</gene>
<dbReference type="PANTHER" id="PTHR30383:SF5">
    <property type="entry name" value="SGNH HYDROLASE-TYPE ESTERASE DOMAIN-CONTAINING PROTEIN"/>
    <property type="match status" value="1"/>
</dbReference>
<evidence type="ECO:0000313" key="3">
    <source>
        <dbReference type="EMBL" id="MBW3128798.1"/>
    </source>
</evidence>
<feature type="signal peptide" evidence="1">
    <location>
        <begin position="1"/>
        <end position="19"/>
    </location>
</feature>
<keyword evidence="3" id="KW-0378">Hydrolase</keyword>
<comment type="caution">
    <text evidence="3">The sequence shown here is derived from an EMBL/GenBank/DDBJ whole genome shotgun (WGS) entry which is preliminary data.</text>
</comment>
<evidence type="ECO:0000256" key="1">
    <source>
        <dbReference type="SAM" id="SignalP"/>
    </source>
</evidence>
<keyword evidence="1" id="KW-0732">Signal</keyword>
<dbReference type="EMBL" id="JAHWGL010000031">
    <property type="protein sequence ID" value="MBW3128798.1"/>
    <property type="molecule type" value="Genomic_DNA"/>
</dbReference>
<dbReference type="GO" id="GO:0016787">
    <property type="term" value="F:hydrolase activity"/>
    <property type="evidence" value="ECO:0007669"/>
    <property type="project" value="UniProtKB-KW"/>
</dbReference>
<dbReference type="InterPro" id="IPR013830">
    <property type="entry name" value="SGNH_hydro"/>
</dbReference>
<protein>
    <submittedName>
        <fullName evidence="3">SGNH/GDSL hydrolase family protein</fullName>
    </submittedName>
</protein>
<feature type="chain" id="PRO_5046386661" evidence="1">
    <location>
        <begin position="20"/>
        <end position="237"/>
    </location>
</feature>
<evidence type="ECO:0000313" key="4">
    <source>
        <dbReference type="Proteomes" id="UP000826188"/>
    </source>
</evidence>
<feature type="domain" description="SGNH hydrolase-type esterase" evidence="2">
    <location>
        <begin position="41"/>
        <end position="214"/>
    </location>
</feature>
<evidence type="ECO:0000259" key="2">
    <source>
        <dbReference type="Pfam" id="PF13472"/>
    </source>
</evidence>
<name>A0ABS6WZ59_9BACT</name>
<reference evidence="3 4" key="1">
    <citation type="submission" date="2021-07" db="EMBL/GenBank/DDBJ databases">
        <title>Hymenobacter profundi sp. nov., isolated from deep-sea water.</title>
        <authorList>
            <person name="Kim M.K."/>
        </authorList>
    </citation>
    <scope>NUCLEOTIDE SEQUENCE [LARGE SCALE GENOMIC DNA]</scope>
    <source>
        <strain evidence="3 4">M2</strain>
    </source>
</reference>
<dbReference type="Pfam" id="PF13472">
    <property type="entry name" value="Lipase_GDSL_2"/>
    <property type="match status" value="1"/>
</dbReference>
<accession>A0ABS6WZ59</accession>
<keyword evidence="4" id="KW-1185">Reference proteome</keyword>